<protein>
    <recommendedName>
        <fullName evidence="3">DUF4304 domain-containing protein</fullName>
    </recommendedName>
</protein>
<organism evidence="1 2">
    <name type="scientific">Flavobacterium piscis</name>
    <dbReference type="NCBI Taxonomy" id="1114874"/>
    <lineage>
        <taxon>Bacteria</taxon>
        <taxon>Pseudomonadati</taxon>
        <taxon>Bacteroidota</taxon>
        <taxon>Flavobacteriia</taxon>
        <taxon>Flavobacteriales</taxon>
        <taxon>Flavobacteriaceae</taxon>
        <taxon>Flavobacterium</taxon>
    </lineage>
</organism>
<evidence type="ECO:0000313" key="1">
    <source>
        <dbReference type="EMBL" id="MDR7212739.1"/>
    </source>
</evidence>
<name>A0ABU1YEU4_9FLAO</name>
<dbReference type="Pfam" id="PF14137">
    <property type="entry name" value="DUF4304"/>
    <property type="match status" value="1"/>
</dbReference>
<accession>A0ABU1YEU4</accession>
<proteinExistence type="predicted"/>
<gene>
    <name evidence="1" type="ORF">J2W48_004707</name>
</gene>
<keyword evidence="2" id="KW-1185">Reference proteome</keyword>
<dbReference type="InterPro" id="IPR025412">
    <property type="entry name" value="DUF4304"/>
</dbReference>
<dbReference type="Proteomes" id="UP001269081">
    <property type="component" value="Unassembled WGS sequence"/>
</dbReference>
<reference evidence="1 2" key="1">
    <citation type="submission" date="2023-07" db="EMBL/GenBank/DDBJ databases">
        <title>Sorghum-associated microbial communities from plants grown in Nebraska, USA.</title>
        <authorList>
            <person name="Schachtman D."/>
        </authorList>
    </citation>
    <scope>NUCLEOTIDE SEQUENCE [LARGE SCALE GENOMIC DNA]</scope>
    <source>
        <strain evidence="1 2">4129</strain>
    </source>
</reference>
<dbReference type="RefSeq" id="WP_310284534.1">
    <property type="nucleotide sequence ID" value="NZ_JAVDWQ010000034.1"/>
</dbReference>
<comment type="caution">
    <text evidence="1">The sequence shown here is derived from an EMBL/GenBank/DDBJ whole genome shotgun (WGS) entry which is preliminary data.</text>
</comment>
<sequence length="201" mass="23324">MEIFKEIITALNPFFKQTGFTKKGNTYYLEVNKNYGIINFQKSRESTKELIKFTINFGIYSNFLGQLEYDYNNSLKPEVEQCQWQARVGTFMPGSADYWWSVNLSDDLNNVTNNVMDIVRNNIMPEINKRLSDDGLINCWMNETFAGTTEIGRFKYLTTLLKAKSDFNTLNQVIEAFMQNSQGKPNAIIAIEHLKEIEYSK</sequence>
<evidence type="ECO:0000313" key="2">
    <source>
        <dbReference type="Proteomes" id="UP001269081"/>
    </source>
</evidence>
<dbReference type="EMBL" id="JAVDWQ010000034">
    <property type="protein sequence ID" value="MDR7212739.1"/>
    <property type="molecule type" value="Genomic_DNA"/>
</dbReference>
<evidence type="ECO:0008006" key="3">
    <source>
        <dbReference type="Google" id="ProtNLM"/>
    </source>
</evidence>